<feature type="transmembrane region" description="Helical" evidence="1">
    <location>
        <begin position="63"/>
        <end position="87"/>
    </location>
</feature>
<dbReference type="EMBL" id="SNYI01000001">
    <property type="protein sequence ID" value="TDQ33056.1"/>
    <property type="molecule type" value="Genomic_DNA"/>
</dbReference>
<protein>
    <submittedName>
        <fullName evidence="2">Uncharacterized protein</fullName>
    </submittedName>
</protein>
<gene>
    <name evidence="2" type="ORF">CLV82_0894</name>
</gene>
<evidence type="ECO:0000313" key="3">
    <source>
        <dbReference type="Proteomes" id="UP000295468"/>
    </source>
</evidence>
<evidence type="ECO:0000313" key="2">
    <source>
        <dbReference type="EMBL" id="TDQ33056.1"/>
    </source>
</evidence>
<proteinExistence type="predicted"/>
<keyword evidence="1" id="KW-0812">Transmembrane</keyword>
<keyword evidence="1" id="KW-1133">Transmembrane helix</keyword>
<name>A0A4R6TRA9_9FLAO</name>
<dbReference type="AlphaFoldDB" id="A0A4R6TRA9"/>
<evidence type="ECO:0000256" key="1">
    <source>
        <dbReference type="SAM" id="Phobius"/>
    </source>
</evidence>
<dbReference type="Proteomes" id="UP000295468">
    <property type="component" value="Unassembled WGS sequence"/>
</dbReference>
<feature type="transmembrane region" description="Helical" evidence="1">
    <location>
        <begin position="99"/>
        <end position="121"/>
    </location>
</feature>
<comment type="caution">
    <text evidence="2">The sequence shown here is derived from an EMBL/GenBank/DDBJ whole genome shotgun (WGS) entry which is preliminary data.</text>
</comment>
<feature type="transmembrane region" description="Helical" evidence="1">
    <location>
        <begin position="34"/>
        <end position="56"/>
    </location>
</feature>
<sequence length="225" mass="25324">MAIIGLLAALIGFSKTFFIPVGQGTFSAPAGVHIHGFFAFSWIFLFVIQPFLIHFGKFRIHQILGVAGIIIAFGVAITMVPAGLFQVHKELAQGLGPTSYSTLLGVITSGLLFLGLVLAGIYNRDRPEHHKRYMLLATIVVLWPAWFRFRHFFPQIPYPEIWFALVLADSLIIIAWAYELYKYGKLHPVLKYAGLFVIVEQVLEILLFDSSPYRKLAIWIYGIVS</sequence>
<accession>A0A4R6TRA9</accession>
<organism evidence="2 3">
    <name type="scientific">Zeaxanthinibacter enoshimensis</name>
    <dbReference type="NCBI Taxonomy" id="392009"/>
    <lineage>
        <taxon>Bacteria</taxon>
        <taxon>Pseudomonadati</taxon>
        <taxon>Bacteroidota</taxon>
        <taxon>Flavobacteriia</taxon>
        <taxon>Flavobacteriales</taxon>
        <taxon>Flavobacteriaceae</taxon>
        <taxon>Zeaxanthinibacter</taxon>
    </lineage>
</organism>
<keyword evidence="1" id="KW-0472">Membrane</keyword>
<reference evidence="2 3" key="1">
    <citation type="submission" date="2019-03" db="EMBL/GenBank/DDBJ databases">
        <title>Genomic Encyclopedia of Archaeal and Bacterial Type Strains, Phase II (KMG-II): from individual species to whole genera.</title>
        <authorList>
            <person name="Goeker M."/>
        </authorList>
    </citation>
    <scope>NUCLEOTIDE SEQUENCE [LARGE SCALE GENOMIC DNA]</scope>
    <source>
        <strain evidence="2 3">DSM 18435</strain>
    </source>
</reference>
<keyword evidence="3" id="KW-1185">Reference proteome</keyword>
<feature type="transmembrane region" description="Helical" evidence="1">
    <location>
        <begin position="161"/>
        <end position="181"/>
    </location>
</feature>
<feature type="transmembrane region" description="Helical" evidence="1">
    <location>
        <begin position="133"/>
        <end position="149"/>
    </location>
</feature>